<dbReference type="Gene3D" id="1.20.5.3730">
    <property type="match status" value="1"/>
</dbReference>
<dbReference type="Pfam" id="PF18453">
    <property type="entry name" value="C4bp_oligo"/>
    <property type="match status" value="1"/>
</dbReference>
<feature type="domain" description="Sushi" evidence="7">
    <location>
        <begin position="86"/>
        <end position="144"/>
    </location>
</feature>
<keyword evidence="9" id="KW-1185">Reference proteome</keyword>
<keyword evidence="3" id="KW-0677">Repeat</keyword>
<dbReference type="InterPro" id="IPR000436">
    <property type="entry name" value="Sushi_SCR_CCP_dom"/>
</dbReference>
<dbReference type="Ensembl" id="ENSSSUT00005012867.1">
    <property type="protein sequence ID" value="ENSSSUP00005011244.1"/>
    <property type="gene ID" value="ENSSSUG00005007215.1"/>
</dbReference>
<reference evidence="8" key="2">
    <citation type="submission" date="2025-08" db="UniProtKB">
        <authorList>
            <consortium name="Ensembl"/>
        </authorList>
    </citation>
    <scope>IDENTIFICATION</scope>
</reference>
<feature type="chain" id="PRO_5025468835" description="Sushi domain-containing protein" evidence="6">
    <location>
        <begin position="31"/>
        <end position="190"/>
    </location>
</feature>
<evidence type="ECO:0000256" key="4">
    <source>
        <dbReference type="ARBA" id="ARBA00023157"/>
    </source>
</evidence>
<dbReference type="RefSeq" id="XP_029788981.1">
    <property type="nucleotide sequence ID" value="XM_029933121.1"/>
</dbReference>
<dbReference type="InterPro" id="IPR035976">
    <property type="entry name" value="Sushi/SCR/CCP_sf"/>
</dbReference>
<feature type="domain" description="Sushi" evidence="7">
    <location>
        <begin position="28"/>
        <end position="85"/>
    </location>
</feature>
<reference evidence="8" key="3">
    <citation type="submission" date="2025-09" db="UniProtKB">
        <authorList>
            <consortium name="Ensembl"/>
        </authorList>
    </citation>
    <scope>IDENTIFICATION</scope>
</reference>
<gene>
    <name evidence="8" type="primary">LOC115286728</name>
</gene>
<dbReference type="Gene3D" id="2.10.70.10">
    <property type="entry name" value="Complement Module, domain 1"/>
    <property type="match status" value="2"/>
</dbReference>
<evidence type="ECO:0000259" key="7">
    <source>
        <dbReference type="PROSITE" id="PS50923"/>
    </source>
</evidence>
<evidence type="ECO:0000256" key="6">
    <source>
        <dbReference type="SAM" id="SignalP"/>
    </source>
</evidence>
<dbReference type="Pfam" id="PF00084">
    <property type="entry name" value="Sushi"/>
    <property type="match status" value="2"/>
</dbReference>
<dbReference type="AlphaFoldDB" id="A0A673TQG4"/>
<evidence type="ECO:0000256" key="5">
    <source>
        <dbReference type="PROSITE-ProRule" id="PRU00302"/>
    </source>
</evidence>
<protein>
    <recommendedName>
        <fullName evidence="7">Sushi domain-containing protein</fullName>
    </recommendedName>
</protein>
<comment type="caution">
    <text evidence="5">Lacks conserved residue(s) required for the propagation of feature annotation.</text>
</comment>
<feature type="signal peptide" evidence="6">
    <location>
        <begin position="1"/>
        <end position="30"/>
    </location>
</feature>
<proteinExistence type="predicted"/>
<keyword evidence="2 6" id="KW-0732">Signal</keyword>
<evidence type="ECO:0000313" key="8">
    <source>
        <dbReference type="Ensembl" id="ENSSSUP00005011244.1"/>
    </source>
</evidence>
<reference evidence="8 9" key="1">
    <citation type="submission" date="2019-05" db="EMBL/GenBank/DDBJ databases">
        <title>A Chromosome-scale Meerkat (S. suricatta) Genome Assembly.</title>
        <authorList>
            <person name="Dudchenko O."/>
            <person name="Lieberman Aiden E."/>
            <person name="Tung J."/>
            <person name="Barreiro L.B."/>
            <person name="Clutton-Brock T.H."/>
        </authorList>
    </citation>
    <scope>NUCLEOTIDE SEQUENCE [LARGE SCALE GENOMIC DNA]</scope>
</reference>
<evidence type="ECO:0000256" key="1">
    <source>
        <dbReference type="ARBA" id="ARBA00022659"/>
    </source>
</evidence>
<keyword evidence="4 5" id="KW-1015">Disulfide bond</keyword>
<accession>A0A673TQG4</accession>
<name>A0A673TQG4_SURSU</name>
<dbReference type="GeneID" id="115286728"/>
<dbReference type="FunFam" id="2.10.70.10:FF:000014">
    <property type="entry name" value="Membrane cofactor protein"/>
    <property type="match status" value="1"/>
</dbReference>
<evidence type="ECO:0000256" key="3">
    <source>
        <dbReference type="ARBA" id="ARBA00022737"/>
    </source>
</evidence>
<evidence type="ECO:0000256" key="2">
    <source>
        <dbReference type="ARBA" id="ARBA00022729"/>
    </source>
</evidence>
<dbReference type="OrthoDB" id="8961654at2759"/>
<dbReference type="SUPFAM" id="SSF57535">
    <property type="entry name" value="Complement control module/SCR domain"/>
    <property type="match status" value="2"/>
</dbReference>
<dbReference type="InterPro" id="IPR051277">
    <property type="entry name" value="SEZ6_CSMD_C4BPB_Regulators"/>
</dbReference>
<dbReference type="PROSITE" id="PS50923">
    <property type="entry name" value="SUSHI"/>
    <property type="match status" value="2"/>
</dbReference>
<keyword evidence="1 5" id="KW-0768">Sushi</keyword>
<dbReference type="SMART" id="SM00032">
    <property type="entry name" value="CCP"/>
    <property type="match status" value="2"/>
</dbReference>
<dbReference type="PANTHER" id="PTHR45656">
    <property type="entry name" value="PROTEIN CBR-CLEC-78"/>
    <property type="match status" value="1"/>
</dbReference>
<feature type="disulfide bond" evidence="5">
    <location>
        <begin position="115"/>
        <end position="142"/>
    </location>
</feature>
<organism evidence="8 9">
    <name type="scientific">Suricata suricatta</name>
    <name type="common">Meerkat</name>
    <dbReference type="NCBI Taxonomy" id="37032"/>
    <lineage>
        <taxon>Eukaryota</taxon>
        <taxon>Metazoa</taxon>
        <taxon>Chordata</taxon>
        <taxon>Craniata</taxon>
        <taxon>Vertebrata</taxon>
        <taxon>Euteleostomi</taxon>
        <taxon>Mammalia</taxon>
        <taxon>Eutheria</taxon>
        <taxon>Laurasiatheria</taxon>
        <taxon>Carnivora</taxon>
        <taxon>Feliformia</taxon>
        <taxon>Herpestidae</taxon>
        <taxon>Suricata</taxon>
    </lineage>
</organism>
<evidence type="ECO:0000313" key="9">
    <source>
        <dbReference type="Proteomes" id="UP000472268"/>
    </source>
</evidence>
<sequence length="190" mass="21206">MAPKLQSTFPALCLLGVLTLLLCPSGLCDCRRFPSIVHGSHKDVSSFWSFTTVVQYECDEGYVLIGQPEITCRHSHWSAPAPVCKALCQRPKIKNGGLTVHKDQYAEAESVTVQCDDGYDVIGSRNLTCSEKRTWLPAVPRCKWEDPKSCEQVLAGKKIQQCLPNPEDVKMALEIYKLSMEIQHLHNSST</sequence>
<dbReference type="CDD" id="cd00033">
    <property type="entry name" value="CCP"/>
    <property type="match status" value="2"/>
</dbReference>
<dbReference type="PANTHER" id="PTHR45656:SF4">
    <property type="entry name" value="PROTEIN CBR-CLEC-78"/>
    <property type="match status" value="1"/>
</dbReference>
<dbReference type="Proteomes" id="UP000472268">
    <property type="component" value="Chromosome 3"/>
</dbReference>
<dbReference type="OMA" id="ITCRNSR"/>
<dbReference type="InterPro" id="IPR040514">
    <property type="entry name" value="C4bp_oligo"/>
</dbReference>